<evidence type="ECO:0000313" key="2">
    <source>
        <dbReference type="EMBL" id="WZN65962.1"/>
    </source>
</evidence>
<evidence type="ECO:0000256" key="1">
    <source>
        <dbReference type="SAM" id="Phobius"/>
    </source>
</evidence>
<proteinExistence type="predicted"/>
<feature type="transmembrane region" description="Helical" evidence="1">
    <location>
        <begin position="166"/>
        <end position="187"/>
    </location>
</feature>
<evidence type="ECO:0000313" key="3">
    <source>
        <dbReference type="Proteomes" id="UP001472866"/>
    </source>
</evidence>
<feature type="transmembrane region" description="Helical" evidence="1">
    <location>
        <begin position="263"/>
        <end position="284"/>
    </location>
</feature>
<sequence length="298" mass="34540">MMDVTEAARATMAALRNIFALLPYRLAEEEPPRKYWDPTESTGCDDAGDYVLLRLVANPDLRTRLCLSLWDLVCFSVCCIALLAAYLVARTFLYESSKQRSWVLTCLNSVVTPLLALRSLFRIVNNEWEYGFVSGGSRSSRICTLFFMAYLCCELVVGRVDYRKQVTLIMGYVHHFSYLLLASHLLVANRTNIMAMTLLEELPTLVLALSRLAPGWFAKPGQSQVQRRSLDYAFALSFVVTRILFHLYVQYNLFLWRKDSKLGYYWVVCVLALAMNLHWLLAWWKSAKRRREKDRKRE</sequence>
<dbReference type="EMBL" id="CP151513">
    <property type="protein sequence ID" value="WZN65962.1"/>
    <property type="molecule type" value="Genomic_DNA"/>
</dbReference>
<organism evidence="2 3">
    <name type="scientific">Chloropicon roscoffensis</name>
    <dbReference type="NCBI Taxonomy" id="1461544"/>
    <lineage>
        <taxon>Eukaryota</taxon>
        <taxon>Viridiplantae</taxon>
        <taxon>Chlorophyta</taxon>
        <taxon>Chloropicophyceae</taxon>
        <taxon>Chloropicales</taxon>
        <taxon>Chloropicaceae</taxon>
        <taxon>Chloropicon</taxon>
    </lineage>
</organism>
<dbReference type="AlphaFoldDB" id="A0AAX4PHS8"/>
<accession>A0AAX4PHS8</accession>
<keyword evidence="1" id="KW-0812">Transmembrane</keyword>
<reference evidence="2 3" key="1">
    <citation type="submission" date="2024-03" db="EMBL/GenBank/DDBJ databases">
        <title>Complete genome sequence of the green alga Chloropicon roscoffensis RCC1871.</title>
        <authorList>
            <person name="Lemieux C."/>
            <person name="Pombert J.-F."/>
            <person name="Otis C."/>
            <person name="Turmel M."/>
        </authorList>
    </citation>
    <scope>NUCLEOTIDE SEQUENCE [LARGE SCALE GENOMIC DNA]</scope>
    <source>
        <strain evidence="2 3">RCC1871</strain>
    </source>
</reference>
<feature type="transmembrane region" description="Helical" evidence="1">
    <location>
        <begin position="232"/>
        <end position="251"/>
    </location>
</feature>
<keyword evidence="3" id="KW-1185">Reference proteome</keyword>
<evidence type="ECO:0008006" key="4">
    <source>
        <dbReference type="Google" id="ProtNLM"/>
    </source>
</evidence>
<gene>
    <name evidence="2" type="ORF">HKI87_13g75250</name>
</gene>
<keyword evidence="1" id="KW-1133">Transmembrane helix</keyword>
<keyword evidence="1" id="KW-0472">Membrane</keyword>
<name>A0AAX4PHS8_9CHLO</name>
<protein>
    <recommendedName>
        <fullName evidence="4">TLC domain-containing protein</fullName>
    </recommendedName>
</protein>
<feature type="transmembrane region" description="Helical" evidence="1">
    <location>
        <begin position="69"/>
        <end position="89"/>
    </location>
</feature>
<dbReference type="Proteomes" id="UP001472866">
    <property type="component" value="Chromosome 13"/>
</dbReference>